<reference evidence="8" key="1">
    <citation type="submission" date="2025-08" db="UniProtKB">
        <authorList>
            <consortium name="Ensembl"/>
        </authorList>
    </citation>
    <scope>IDENTIFICATION</scope>
</reference>
<organism evidence="8 9">
    <name type="scientific">Pelusios castaneus</name>
    <name type="common">West African mud turtle</name>
    <dbReference type="NCBI Taxonomy" id="367368"/>
    <lineage>
        <taxon>Eukaryota</taxon>
        <taxon>Metazoa</taxon>
        <taxon>Chordata</taxon>
        <taxon>Craniata</taxon>
        <taxon>Vertebrata</taxon>
        <taxon>Euteleostomi</taxon>
        <taxon>Archelosauria</taxon>
        <taxon>Testudinata</taxon>
        <taxon>Testudines</taxon>
        <taxon>Pleurodira</taxon>
        <taxon>Pelomedusidae</taxon>
        <taxon>Pelusios</taxon>
    </lineage>
</organism>
<feature type="chain" id="PRO_5034734820" description="Sushi domain-containing protein" evidence="6">
    <location>
        <begin position="18"/>
        <end position="904"/>
    </location>
</feature>
<keyword evidence="3" id="KW-0677">Repeat</keyword>
<evidence type="ECO:0000256" key="2">
    <source>
        <dbReference type="ARBA" id="ARBA00022729"/>
    </source>
</evidence>
<dbReference type="FunFam" id="2.10.70.10:FF:000014">
    <property type="entry name" value="Membrane cofactor protein"/>
    <property type="match status" value="1"/>
</dbReference>
<evidence type="ECO:0000259" key="7">
    <source>
        <dbReference type="PROSITE" id="PS50923"/>
    </source>
</evidence>
<protein>
    <recommendedName>
        <fullName evidence="7">Sushi domain-containing protein</fullName>
    </recommendedName>
</protein>
<comment type="caution">
    <text evidence="5">Lacks conserved residue(s) required for the propagation of feature annotation.</text>
</comment>
<reference evidence="8" key="2">
    <citation type="submission" date="2025-09" db="UniProtKB">
        <authorList>
            <consortium name="Ensembl"/>
        </authorList>
    </citation>
    <scope>IDENTIFICATION</scope>
</reference>
<dbReference type="PANTHER" id="PTHR45785:SF7">
    <property type="entry name" value="COMPLEMENT FACTOR H"/>
    <property type="match status" value="1"/>
</dbReference>
<feature type="domain" description="Sushi" evidence="7">
    <location>
        <begin position="705"/>
        <end position="772"/>
    </location>
</feature>
<dbReference type="PANTHER" id="PTHR45785">
    <property type="entry name" value="COMPLEMENT FACTOR H-RELATED"/>
    <property type="match status" value="1"/>
</dbReference>
<feature type="domain" description="Sushi" evidence="7">
    <location>
        <begin position="519"/>
        <end position="577"/>
    </location>
</feature>
<dbReference type="GO" id="GO:0001851">
    <property type="term" value="F:complement component C3b binding"/>
    <property type="evidence" value="ECO:0007669"/>
    <property type="project" value="TreeGrafter"/>
</dbReference>
<dbReference type="GO" id="GO:0006956">
    <property type="term" value="P:complement activation"/>
    <property type="evidence" value="ECO:0007669"/>
    <property type="project" value="TreeGrafter"/>
</dbReference>
<sequence length="904" mass="102321">MILLGYTVLLLLWTCTAYKDCETPPPRRTKEILTGTWDKESYPHGTPAIYNCRPGYIKIGRVVFECKDGVWKHIPPHVECKNKPCGHPGDIQFGSFELTVGTEFVFGSRVEYRCDEGYQMLSQRNFRECQADGWSNEIPHCEVRKCLPVKAPENGRILSTGVYEVDEAFSFGQVVQFECNQDYKLSGSREIHCSADGNWNADVPQCIVITCERPTIQNGNIVSLKRVYKEEERLQFTCNAGYTFSERPDTECTENGWHPIPACKEISCDPPRVNNGTYRPQRRVFREEDEIAVSCDHGFHFETDNSGNRAKCTKNGWIPIPKCICKFVAMYFNHANGSMTGTYQYCVKKTKSYWSYLDSNIYCSPSFIPSFNLSFILNCYTFIIMSYFLFFPPPFLAIECEMLTLPQGKISPRQGKYANGDVVKFSCSKNYIRVGPDSSQCYYFGWFPASPTCKEKTKACGPPPSITNGNINSGGKEKYEHGDSVVYGCNLRFKMIGSSKIKCFDGEWTSSPSCTEEEKTCGPPPSIPQGNAAKVDHHQYVHGESVEYECDENYGTAGTKTAECVSGKWTSLPSCVVAFYLEKSAKCEIPENFEKTHIITTKTQEKYNWDEVVRYQCKPGAKTFKQATCKYGEWSPKLECEGKLTNLKCPPPPQLPGAINITDTRNYENGEKITFTCLKNFEHRGVREIMCENGKWQSPPRCIEKACFQPLPIENGEIFNPENQNLREQSEPVIYQNGTILTYHCNSGFELRGTPEITCEMGKWTSAPTCVGNYTAAGKCGPPPALNNGDTVDFPLAEYSPRSTVKYKCQSFHVMKGSEFVTCDSGQWTDPPICLEPCTASPEDMDNNNIKLRWKQDAKLYSKSGDYIEFECKEEYARDPKSPPFRVRCVEGKLAYPKCKIRGR</sequence>
<dbReference type="AlphaFoldDB" id="A0A8C8RZD0"/>
<dbReference type="InterPro" id="IPR035976">
    <property type="entry name" value="Sushi/SCR/CCP_sf"/>
</dbReference>
<feature type="disulfide bond" evidence="5">
    <location>
        <begin position="114"/>
        <end position="141"/>
    </location>
</feature>
<dbReference type="InterPro" id="IPR051503">
    <property type="entry name" value="ComplSys_Reg/VirEntry_Med"/>
</dbReference>
<dbReference type="PROSITE" id="PS50923">
    <property type="entry name" value="SUSHI"/>
    <property type="match status" value="12"/>
</dbReference>
<keyword evidence="9" id="KW-1185">Reference proteome</keyword>
<feature type="domain" description="Sushi" evidence="7">
    <location>
        <begin position="209"/>
        <end position="265"/>
    </location>
</feature>
<feature type="domain" description="Sushi" evidence="7">
    <location>
        <begin position="398"/>
        <end position="455"/>
    </location>
</feature>
<evidence type="ECO:0000256" key="1">
    <source>
        <dbReference type="ARBA" id="ARBA00022659"/>
    </source>
</evidence>
<feature type="disulfide bond" evidence="5">
    <location>
        <begin position="521"/>
        <end position="564"/>
    </location>
</feature>
<dbReference type="InterPro" id="IPR000436">
    <property type="entry name" value="Sushi_SCR_CCP_dom"/>
</dbReference>
<dbReference type="Ensembl" id="ENSPCET00000013683.1">
    <property type="protein sequence ID" value="ENSPCEP00000013202.1"/>
    <property type="gene ID" value="ENSPCEG00000010340.1"/>
</dbReference>
<feature type="signal peptide" evidence="6">
    <location>
        <begin position="1"/>
        <end position="17"/>
    </location>
</feature>
<feature type="disulfide bond" evidence="5">
    <location>
        <begin position="780"/>
        <end position="823"/>
    </location>
</feature>
<dbReference type="SUPFAM" id="SSF57535">
    <property type="entry name" value="Complement control module/SCR domain"/>
    <property type="match status" value="13"/>
</dbReference>
<feature type="domain" description="Sushi" evidence="7">
    <location>
        <begin position="83"/>
        <end position="143"/>
    </location>
</feature>
<evidence type="ECO:0000256" key="5">
    <source>
        <dbReference type="PROSITE-ProRule" id="PRU00302"/>
    </source>
</evidence>
<feature type="domain" description="Sushi" evidence="7">
    <location>
        <begin position="458"/>
        <end position="516"/>
    </location>
</feature>
<feature type="domain" description="Sushi" evidence="7">
    <location>
        <begin position="778"/>
        <end position="836"/>
    </location>
</feature>
<feature type="domain" description="Sushi" evidence="7">
    <location>
        <begin position="144"/>
        <end position="208"/>
    </location>
</feature>
<name>A0A8C8RZD0_9SAUR</name>
<feature type="disulfide bond" evidence="5">
    <location>
        <begin position="179"/>
        <end position="206"/>
    </location>
</feature>
<dbReference type="SMART" id="SM00032">
    <property type="entry name" value="CCP"/>
    <property type="match status" value="13"/>
</dbReference>
<accession>A0A8C8RZD0</accession>
<dbReference type="FunFam" id="2.10.70.10:FF:000026">
    <property type="entry name" value="Complement inhibitory factor H"/>
    <property type="match status" value="1"/>
</dbReference>
<keyword evidence="2 6" id="KW-0732">Signal</keyword>
<proteinExistence type="predicted"/>
<feature type="domain" description="Sushi" evidence="7">
    <location>
        <begin position="585"/>
        <end position="642"/>
    </location>
</feature>
<evidence type="ECO:0000313" key="8">
    <source>
        <dbReference type="Ensembl" id="ENSPCEP00000013202.1"/>
    </source>
</evidence>
<evidence type="ECO:0000256" key="6">
    <source>
        <dbReference type="SAM" id="SignalP"/>
    </source>
</evidence>
<feature type="domain" description="Sushi" evidence="7">
    <location>
        <begin position="19"/>
        <end position="82"/>
    </location>
</feature>
<evidence type="ECO:0000256" key="4">
    <source>
        <dbReference type="ARBA" id="ARBA00023157"/>
    </source>
</evidence>
<evidence type="ECO:0000256" key="3">
    <source>
        <dbReference type="ARBA" id="ARBA00022737"/>
    </source>
</evidence>
<dbReference type="Proteomes" id="UP000694393">
    <property type="component" value="Unplaced"/>
</dbReference>
<dbReference type="FunFam" id="2.10.70.10:FF:000060">
    <property type="entry name" value="Complement inhibitory factor H"/>
    <property type="match status" value="1"/>
</dbReference>
<dbReference type="CDD" id="cd00033">
    <property type="entry name" value="CCP"/>
    <property type="match status" value="10"/>
</dbReference>
<keyword evidence="1 5" id="KW-0768">Sushi</keyword>
<feature type="disulfide bond" evidence="5">
    <location>
        <begin position="460"/>
        <end position="503"/>
    </location>
</feature>
<dbReference type="Pfam" id="PF00084">
    <property type="entry name" value="Sushi"/>
    <property type="match status" value="12"/>
</dbReference>
<keyword evidence="4 5" id="KW-1015">Disulfide bond</keyword>
<feature type="domain" description="Sushi" evidence="7">
    <location>
        <begin position="266"/>
        <end position="325"/>
    </location>
</feature>
<feature type="domain" description="Sushi" evidence="7">
    <location>
        <begin position="647"/>
        <end position="704"/>
    </location>
</feature>
<dbReference type="Gene3D" id="2.10.70.10">
    <property type="entry name" value="Complement Module, domain 1"/>
    <property type="match status" value="13"/>
</dbReference>
<evidence type="ECO:0000313" key="9">
    <source>
        <dbReference type="Proteomes" id="UP000694393"/>
    </source>
</evidence>
<dbReference type="GO" id="GO:0005615">
    <property type="term" value="C:extracellular space"/>
    <property type="evidence" value="ECO:0007669"/>
    <property type="project" value="TreeGrafter"/>
</dbReference>